<feature type="signal peptide" evidence="1">
    <location>
        <begin position="1"/>
        <end position="32"/>
    </location>
</feature>
<proteinExistence type="predicted"/>
<dbReference type="InterPro" id="IPR036249">
    <property type="entry name" value="Thioredoxin-like_sf"/>
</dbReference>
<evidence type="ECO:0000259" key="2">
    <source>
        <dbReference type="PROSITE" id="PS51352"/>
    </source>
</evidence>
<dbReference type="CDD" id="cd02947">
    <property type="entry name" value="TRX_family"/>
    <property type="match status" value="1"/>
</dbReference>
<evidence type="ECO:0000313" key="4">
    <source>
        <dbReference type="Proteomes" id="UP000249873"/>
    </source>
</evidence>
<evidence type="ECO:0000256" key="1">
    <source>
        <dbReference type="SAM" id="SignalP"/>
    </source>
</evidence>
<dbReference type="Pfam" id="PF13899">
    <property type="entry name" value="Thioredoxin_7"/>
    <property type="match status" value="1"/>
</dbReference>
<keyword evidence="4" id="KW-1185">Reference proteome</keyword>
<reference evidence="3 4" key="1">
    <citation type="submission" date="2018-05" db="EMBL/GenBank/DDBJ databases">
        <title>Complete genome sequence of Arcticibacterium luteifluviistationis SM1504T, a cytophagaceae bacterium isolated from Arctic surface seawater.</title>
        <authorList>
            <person name="Li Y."/>
            <person name="Qin Q.-L."/>
        </authorList>
    </citation>
    <scope>NUCLEOTIDE SEQUENCE [LARGE SCALE GENOMIC DNA]</scope>
    <source>
        <strain evidence="3 4">SM1504</strain>
    </source>
</reference>
<feature type="domain" description="Thioredoxin" evidence="2">
    <location>
        <begin position="26"/>
        <end position="159"/>
    </location>
</feature>
<evidence type="ECO:0000313" key="3">
    <source>
        <dbReference type="EMBL" id="AWW00136.1"/>
    </source>
</evidence>
<organism evidence="3 4">
    <name type="scientific">Arcticibacterium luteifluviistationis</name>
    <dbReference type="NCBI Taxonomy" id="1784714"/>
    <lineage>
        <taxon>Bacteria</taxon>
        <taxon>Pseudomonadati</taxon>
        <taxon>Bacteroidota</taxon>
        <taxon>Cytophagia</taxon>
        <taxon>Cytophagales</taxon>
        <taxon>Leadbetterellaceae</taxon>
        <taxon>Arcticibacterium</taxon>
    </lineage>
</organism>
<dbReference type="Proteomes" id="UP000249873">
    <property type="component" value="Chromosome"/>
</dbReference>
<dbReference type="OrthoDB" id="922811at2"/>
<accession>A0A2Z4GGF2</accession>
<sequence>MHLMKKHIQNLKGISILIVLLAIGCKSNSQQANTPTLPAKVINESEISWKSSFEEALAEAKSRGELLFVECYSPTCQYCLALEPFFKEPEVAKKYNSNFINFKLNVTEAEQVKYLNERNIWLPSFPMFLYFDGDGNLVHQASADPNIASINGNADAALDPKTRASSFAKRFEDGERSIKFLGDYASFTRVIKDTTAGIAAANALFEVFPKDELGSEGSWELTKKAVDNLDNGFAQYWFNHVDEAAAYEKAEGHADNQNNILGGILQKTLYGPRGKEYDTNELKKIRLYMARIKASQYADNTLWEFETKANIREGNLPQALAVGNKMINTFKGNGSAYVYITRVFTDNFPDNSYVKSAKTWLVSALPTITQDNVRAEYYYELARLNQKDGESEKAKLNAKTAVDLATKIGTKLEKFNTLYESIK</sequence>
<protein>
    <recommendedName>
        <fullName evidence="2">Thioredoxin domain-containing protein</fullName>
    </recommendedName>
</protein>
<dbReference type="PROSITE" id="PS51352">
    <property type="entry name" value="THIOREDOXIN_2"/>
    <property type="match status" value="1"/>
</dbReference>
<feature type="chain" id="PRO_5016458026" description="Thioredoxin domain-containing protein" evidence="1">
    <location>
        <begin position="33"/>
        <end position="423"/>
    </location>
</feature>
<dbReference type="KEGG" id="als:DJ013_18970"/>
<dbReference type="PROSITE" id="PS51257">
    <property type="entry name" value="PROKAR_LIPOPROTEIN"/>
    <property type="match status" value="1"/>
</dbReference>
<gene>
    <name evidence="3" type="ORF">DJ013_18970</name>
</gene>
<keyword evidence="1" id="KW-0732">Signal</keyword>
<name>A0A2Z4GGF2_9BACT</name>
<dbReference type="EMBL" id="CP029480">
    <property type="protein sequence ID" value="AWW00136.1"/>
    <property type="molecule type" value="Genomic_DNA"/>
</dbReference>
<dbReference type="InterPro" id="IPR013766">
    <property type="entry name" value="Thioredoxin_domain"/>
</dbReference>
<dbReference type="AlphaFoldDB" id="A0A2Z4GGF2"/>
<dbReference type="Gene3D" id="3.40.30.10">
    <property type="entry name" value="Glutaredoxin"/>
    <property type="match status" value="1"/>
</dbReference>
<dbReference type="SUPFAM" id="SSF52833">
    <property type="entry name" value="Thioredoxin-like"/>
    <property type="match status" value="1"/>
</dbReference>